<dbReference type="PANTHER" id="PTHR19303">
    <property type="entry name" value="TRANSPOSON"/>
    <property type="match status" value="1"/>
</dbReference>
<dbReference type="OMA" id="WLDRWKS"/>
<evidence type="ECO:0000313" key="3">
    <source>
        <dbReference type="EMBL" id="EGZ29932.1"/>
    </source>
</evidence>
<dbReference type="SUPFAM" id="SSF46689">
    <property type="entry name" value="Homeodomain-like"/>
    <property type="match status" value="1"/>
</dbReference>
<dbReference type="KEGG" id="psoj:PHYSODRAFT_470975"/>
<dbReference type="SMR" id="G4YJH7"/>
<dbReference type="GO" id="GO:0003677">
    <property type="term" value="F:DNA binding"/>
    <property type="evidence" value="ECO:0007669"/>
    <property type="project" value="UniProtKB-KW"/>
</dbReference>
<dbReference type="Pfam" id="PF03221">
    <property type="entry name" value="HTH_Tnp_Tc5"/>
    <property type="match status" value="1"/>
</dbReference>
<evidence type="ECO:0000259" key="2">
    <source>
        <dbReference type="PROSITE" id="PS51253"/>
    </source>
</evidence>
<evidence type="ECO:0000256" key="1">
    <source>
        <dbReference type="ARBA" id="ARBA00023125"/>
    </source>
</evidence>
<dbReference type="InterPro" id="IPR006600">
    <property type="entry name" value="HTH_CenpB_DNA-bd_dom"/>
</dbReference>
<dbReference type="InterPro" id="IPR050863">
    <property type="entry name" value="CenT-Element_Derived"/>
</dbReference>
<name>G4YJH7_PHYSP</name>
<dbReference type="GeneID" id="20654033"/>
<dbReference type="EMBL" id="JH159151">
    <property type="protein sequence ID" value="EGZ29932.1"/>
    <property type="molecule type" value="Genomic_DNA"/>
</dbReference>
<dbReference type="STRING" id="1094619.G4YJH7"/>
<dbReference type="InterPro" id="IPR009057">
    <property type="entry name" value="Homeodomain-like_sf"/>
</dbReference>
<sequence>MGAWMKIAQKRELVRHYAEHPWMTQPELAVWSMERFTLKRHPAQSMISDILKNAKAIMSESYGDGNRRKPLRVTSVRLEKRLWIQATEARSVCLSRAFIRMKARDLPVELCDGWDLSLSDGWLTKFEKRHGLRLRQLHDEAASADPKSVEAGRQRLQELVELYDPCDVYNMDETGLCYAMAPARSIGTKGKRGVKKSKIRITIALTANADGSDAFPPLY</sequence>
<dbReference type="GO" id="GO:0005634">
    <property type="term" value="C:nucleus"/>
    <property type="evidence" value="ECO:0007669"/>
    <property type="project" value="TreeGrafter"/>
</dbReference>
<keyword evidence="4" id="KW-1185">Reference proteome</keyword>
<gene>
    <name evidence="3" type="ORF">PHYSODRAFT_470975</name>
</gene>
<evidence type="ECO:0000313" key="4">
    <source>
        <dbReference type="Proteomes" id="UP000002640"/>
    </source>
</evidence>
<organism evidence="3 4">
    <name type="scientific">Phytophthora sojae (strain P6497)</name>
    <name type="common">Soybean stem and root rot agent</name>
    <name type="synonym">Phytophthora megasperma f. sp. glycines</name>
    <dbReference type="NCBI Taxonomy" id="1094619"/>
    <lineage>
        <taxon>Eukaryota</taxon>
        <taxon>Sar</taxon>
        <taxon>Stramenopiles</taxon>
        <taxon>Oomycota</taxon>
        <taxon>Peronosporomycetes</taxon>
        <taxon>Peronosporales</taxon>
        <taxon>Peronosporaceae</taxon>
        <taxon>Phytophthora</taxon>
    </lineage>
</organism>
<dbReference type="InParanoid" id="G4YJH7"/>
<dbReference type="Gene3D" id="1.10.10.60">
    <property type="entry name" value="Homeodomain-like"/>
    <property type="match status" value="2"/>
</dbReference>
<keyword evidence="1" id="KW-0238">DNA-binding</keyword>
<dbReference type="PANTHER" id="PTHR19303:SF73">
    <property type="entry name" value="PROTEIN PDC2"/>
    <property type="match status" value="1"/>
</dbReference>
<accession>G4YJH7</accession>
<dbReference type="AlphaFoldDB" id="G4YJH7"/>
<dbReference type="RefSeq" id="XP_009517207.1">
    <property type="nucleotide sequence ID" value="XM_009518912.1"/>
</dbReference>
<protein>
    <recommendedName>
        <fullName evidence="2">HTH CENPB-type domain-containing protein</fullName>
    </recommendedName>
</protein>
<reference evidence="3 4" key="1">
    <citation type="journal article" date="2006" name="Science">
        <title>Phytophthora genome sequences uncover evolutionary origins and mechanisms of pathogenesis.</title>
        <authorList>
            <person name="Tyler B.M."/>
            <person name="Tripathy S."/>
            <person name="Zhang X."/>
            <person name="Dehal P."/>
            <person name="Jiang R.H."/>
            <person name="Aerts A."/>
            <person name="Arredondo F.D."/>
            <person name="Baxter L."/>
            <person name="Bensasson D."/>
            <person name="Beynon J.L."/>
            <person name="Chapman J."/>
            <person name="Damasceno C.M."/>
            <person name="Dorrance A.E."/>
            <person name="Dou D."/>
            <person name="Dickerman A.W."/>
            <person name="Dubchak I.L."/>
            <person name="Garbelotto M."/>
            <person name="Gijzen M."/>
            <person name="Gordon S.G."/>
            <person name="Govers F."/>
            <person name="Grunwald N.J."/>
            <person name="Huang W."/>
            <person name="Ivors K.L."/>
            <person name="Jones R.W."/>
            <person name="Kamoun S."/>
            <person name="Krampis K."/>
            <person name="Lamour K.H."/>
            <person name="Lee M.K."/>
            <person name="McDonald W.H."/>
            <person name="Medina M."/>
            <person name="Meijer H.J."/>
            <person name="Nordberg E.K."/>
            <person name="Maclean D.J."/>
            <person name="Ospina-Giraldo M.D."/>
            <person name="Morris P.F."/>
            <person name="Phuntumart V."/>
            <person name="Putnam N.H."/>
            <person name="Rash S."/>
            <person name="Rose J.K."/>
            <person name="Sakihama Y."/>
            <person name="Salamov A.A."/>
            <person name="Savidor A."/>
            <person name="Scheuring C.F."/>
            <person name="Smith B.M."/>
            <person name="Sobral B.W."/>
            <person name="Terry A."/>
            <person name="Torto-Alalibo T.A."/>
            <person name="Win J."/>
            <person name="Xu Z."/>
            <person name="Zhang H."/>
            <person name="Grigoriev I.V."/>
            <person name="Rokhsar D.S."/>
            <person name="Boore J.L."/>
        </authorList>
    </citation>
    <scope>NUCLEOTIDE SEQUENCE [LARGE SCALE GENOMIC DNA]</scope>
    <source>
        <strain evidence="3 4">P6497</strain>
    </source>
</reference>
<dbReference type="Proteomes" id="UP000002640">
    <property type="component" value="Unassembled WGS sequence"/>
</dbReference>
<feature type="domain" description="HTH CENPB-type" evidence="2">
    <location>
        <begin position="64"/>
        <end position="136"/>
    </location>
</feature>
<proteinExistence type="predicted"/>
<dbReference type="PROSITE" id="PS51253">
    <property type="entry name" value="HTH_CENPB"/>
    <property type="match status" value="1"/>
</dbReference>